<keyword evidence="2" id="KW-0732">Signal</keyword>
<comment type="caution">
    <text evidence="4">The sequence shown here is derived from an EMBL/GenBank/DDBJ whole genome shotgun (WGS) entry which is preliminary data.</text>
</comment>
<evidence type="ECO:0000313" key="4">
    <source>
        <dbReference type="EMBL" id="OME65082.1"/>
    </source>
</evidence>
<gene>
    <name evidence="3" type="ORF">BSK51_12580</name>
    <name evidence="4" type="ORF">BSK65_25635</name>
</gene>
<dbReference type="EMBL" id="MPTD01000007">
    <property type="protein sequence ID" value="OMD52199.1"/>
    <property type="molecule type" value="Genomic_DNA"/>
</dbReference>
<evidence type="ECO:0000313" key="6">
    <source>
        <dbReference type="Proteomes" id="UP000187425"/>
    </source>
</evidence>
<evidence type="ECO:0000256" key="1">
    <source>
        <dbReference type="SAM" id="MobiDB-lite"/>
    </source>
</evidence>
<dbReference type="PANTHER" id="PTHR43649:SF12">
    <property type="entry name" value="DIACETYLCHITOBIOSE BINDING PROTEIN DASA"/>
    <property type="match status" value="1"/>
</dbReference>
<keyword evidence="5" id="KW-1185">Reference proteome</keyword>
<feature type="region of interest" description="Disordered" evidence="1">
    <location>
        <begin position="26"/>
        <end position="46"/>
    </location>
</feature>
<dbReference type="Gene3D" id="3.40.190.10">
    <property type="entry name" value="Periplasmic binding protein-like II"/>
    <property type="match status" value="2"/>
</dbReference>
<protein>
    <recommendedName>
        <fullName evidence="7">ABC transporter substrate-binding protein</fullName>
    </recommendedName>
</protein>
<dbReference type="Proteomes" id="UP000187313">
    <property type="component" value="Unassembled WGS sequence"/>
</dbReference>
<evidence type="ECO:0008006" key="7">
    <source>
        <dbReference type="Google" id="ProtNLM"/>
    </source>
</evidence>
<sequence length="543" mass="60920">MSKGKRIVSIFMAVMMAVVFSGCQSNKDAESSSQPATGTEATAGSEELTQEPLVIKHFYNYDWFNVDWTSSPSGQEIQKQANVKIELSKATSGDNTKLNMMVASGDIPDLITTNKDDPAIDLMIKNGMVLPISDFIDQYAPEIREQSEPEVFKYYNYKDGKQYFFPSFLVTPYDLQQSDYNTVSGGDGVSAIRSDVYEAIGKPDMSTPDGFFNAVKAAKEKFPKLTGWYFGAFNKDLTFFKAGEFQGYMFPATQFGIHVYDVNADGKLTSGVRNPKFTEFVKFMNKMYTNGLMSSESFVDAQDIKEAKKQKGDTIVFSGIVNDFNETIKTQDNPEVGWEPLPYFPDGKYFKDGSGWTATLISKKVADPERLAKFISFMTSQTGRELDAYGVKGVHWEMKEIDGKQVPRRTPEFQTLYETDGSKYQKETGVSTYFAFSDDYIHGRMAALTDSEKTDYRKNLESIVKPHKEADIALGLIHPLSTSEEGIIQNKLNELSKAYYPKMVMAKNEGAALDTYNEFVKKAEDTGLAKLEAAWTAKYAEFK</sequence>
<dbReference type="InterPro" id="IPR006059">
    <property type="entry name" value="SBP"/>
</dbReference>
<dbReference type="Pfam" id="PF13416">
    <property type="entry name" value="SBP_bac_8"/>
    <property type="match status" value="1"/>
</dbReference>
<dbReference type="Proteomes" id="UP000187425">
    <property type="component" value="Unassembled WGS sequence"/>
</dbReference>
<dbReference type="OrthoDB" id="54751at2"/>
<dbReference type="PANTHER" id="PTHR43649">
    <property type="entry name" value="ARABINOSE-BINDING PROTEIN-RELATED"/>
    <property type="match status" value="1"/>
</dbReference>
<accession>A0A1R0Z9R5</accession>
<dbReference type="RefSeq" id="WP_042189649.1">
    <property type="nucleotide sequence ID" value="NZ_MPTD01000007.1"/>
</dbReference>
<dbReference type="InterPro" id="IPR050490">
    <property type="entry name" value="Bact_solute-bd_prot1"/>
</dbReference>
<feature type="compositionally biased region" description="Polar residues" evidence="1">
    <location>
        <begin position="26"/>
        <end position="42"/>
    </location>
</feature>
<evidence type="ECO:0000313" key="3">
    <source>
        <dbReference type="EMBL" id="OMD52199.1"/>
    </source>
</evidence>
<evidence type="ECO:0000313" key="5">
    <source>
        <dbReference type="Proteomes" id="UP000187313"/>
    </source>
</evidence>
<name>A0A1R0Z9R5_9BACL</name>
<reference evidence="4 6" key="1">
    <citation type="submission" date="2016-11" db="EMBL/GenBank/DDBJ databases">
        <title>Paenibacillus species isolates.</title>
        <authorList>
            <person name="Beno S.M."/>
        </authorList>
    </citation>
    <scope>NUCLEOTIDE SEQUENCE [LARGE SCALE GENOMIC DNA]</scope>
    <source>
        <strain evidence="4 6">FSL H7-0443</strain>
        <strain evidence="3 5">FSL R5-0923</strain>
    </source>
</reference>
<dbReference type="AlphaFoldDB" id="A0A1R0Z9R5"/>
<dbReference type="SUPFAM" id="SSF53850">
    <property type="entry name" value="Periplasmic binding protein-like II"/>
    <property type="match status" value="1"/>
</dbReference>
<feature type="chain" id="PRO_5039640550" description="ABC transporter substrate-binding protein" evidence="2">
    <location>
        <begin position="22"/>
        <end position="543"/>
    </location>
</feature>
<organism evidence="4 6">
    <name type="scientific">Paenibacillus odorifer</name>
    <dbReference type="NCBI Taxonomy" id="189426"/>
    <lineage>
        <taxon>Bacteria</taxon>
        <taxon>Bacillati</taxon>
        <taxon>Bacillota</taxon>
        <taxon>Bacilli</taxon>
        <taxon>Bacillales</taxon>
        <taxon>Paenibacillaceae</taxon>
        <taxon>Paenibacillus</taxon>
    </lineage>
</organism>
<proteinExistence type="predicted"/>
<feature type="signal peptide" evidence="2">
    <location>
        <begin position="1"/>
        <end position="21"/>
    </location>
</feature>
<dbReference type="PROSITE" id="PS51257">
    <property type="entry name" value="PROKAR_LIPOPROTEIN"/>
    <property type="match status" value="1"/>
</dbReference>
<evidence type="ECO:0000256" key="2">
    <source>
        <dbReference type="SAM" id="SignalP"/>
    </source>
</evidence>
<dbReference type="EMBL" id="MPTW01000021">
    <property type="protein sequence ID" value="OME65082.1"/>
    <property type="molecule type" value="Genomic_DNA"/>
</dbReference>